<feature type="region of interest" description="Disordered" evidence="1">
    <location>
        <begin position="216"/>
        <end position="246"/>
    </location>
</feature>
<dbReference type="OrthoDB" id="5221663at2759"/>
<accession>A0A2S4L8I3</accession>
<proteinExistence type="predicted"/>
<dbReference type="AlphaFoldDB" id="A0A2S4L8I3"/>
<dbReference type="Proteomes" id="UP000237481">
    <property type="component" value="Unassembled WGS sequence"/>
</dbReference>
<name>A0A2S4L8I3_9HYPO</name>
<dbReference type="EMBL" id="PKSG01000107">
    <property type="protein sequence ID" value="POR38729.1"/>
    <property type="molecule type" value="Genomic_DNA"/>
</dbReference>
<gene>
    <name evidence="2" type="ORF">TPAR_01068</name>
</gene>
<organism evidence="2 3">
    <name type="scientific">Tolypocladium paradoxum</name>
    <dbReference type="NCBI Taxonomy" id="94208"/>
    <lineage>
        <taxon>Eukaryota</taxon>
        <taxon>Fungi</taxon>
        <taxon>Dikarya</taxon>
        <taxon>Ascomycota</taxon>
        <taxon>Pezizomycotina</taxon>
        <taxon>Sordariomycetes</taxon>
        <taxon>Hypocreomycetidae</taxon>
        <taxon>Hypocreales</taxon>
        <taxon>Ophiocordycipitaceae</taxon>
        <taxon>Tolypocladium</taxon>
    </lineage>
</organism>
<sequence length="340" mass="38058">MGGFDSVGTLLADMANLLADGLRILSLADKRHWGPDEHEQVRALGEALDEAKKDFQELSPLVNGQSHYEHDRKHESVEELRALRASFHAHIRNLKDWSRSGGPINPIWVRDTHELQKDLHRAQCRAARRIFTSDQESSKRCLGAFLVRRLQRRGLSSSRRNGGAAEGDYRRRQLEELGMCTKIGGFERFGEQDIAFICDFCDGHLVWEDLESVPTWRTAPESTSPPASLLSPTTTNPQWQATGTSLSGPHEKPVVFAPLAVANHVAPLHGDWQARLLCPFCDEEAQQPQDEDDDDEPYRPDHEFEDVAALQEHLAWQHTATALPVALPAGLPSTNSCQVM</sequence>
<feature type="compositionally biased region" description="Low complexity" evidence="1">
    <location>
        <begin position="218"/>
        <end position="235"/>
    </location>
</feature>
<evidence type="ECO:0000313" key="3">
    <source>
        <dbReference type="Proteomes" id="UP000237481"/>
    </source>
</evidence>
<evidence type="ECO:0000256" key="1">
    <source>
        <dbReference type="SAM" id="MobiDB-lite"/>
    </source>
</evidence>
<evidence type="ECO:0000313" key="2">
    <source>
        <dbReference type="EMBL" id="POR38729.1"/>
    </source>
</evidence>
<feature type="compositionally biased region" description="Polar residues" evidence="1">
    <location>
        <begin position="236"/>
        <end position="246"/>
    </location>
</feature>
<reference evidence="2 3" key="1">
    <citation type="submission" date="2018-01" db="EMBL/GenBank/DDBJ databases">
        <title>Harnessing the power of phylogenomics to disentangle the directionality and signatures of interkingdom host jumping in the parasitic fungal genus Tolypocladium.</title>
        <authorList>
            <person name="Quandt C.A."/>
            <person name="Patterson W."/>
            <person name="Spatafora J.W."/>
        </authorList>
    </citation>
    <scope>NUCLEOTIDE SEQUENCE [LARGE SCALE GENOMIC DNA]</scope>
    <source>
        <strain evidence="2 3">NRBC 100945</strain>
    </source>
</reference>
<protein>
    <submittedName>
        <fullName evidence="2">Uncharacterized protein</fullName>
    </submittedName>
</protein>
<keyword evidence="3" id="KW-1185">Reference proteome</keyword>
<comment type="caution">
    <text evidence="2">The sequence shown here is derived from an EMBL/GenBank/DDBJ whole genome shotgun (WGS) entry which is preliminary data.</text>
</comment>
<dbReference type="STRING" id="94208.A0A2S4L8I3"/>